<protein>
    <submittedName>
        <fullName evidence="1">Uncharacterized protein</fullName>
    </submittedName>
</protein>
<dbReference type="EMBL" id="ABOX02000049">
    <property type="protein sequence ID" value="EEF58124.1"/>
    <property type="molecule type" value="Genomic_DNA"/>
</dbReference>
<sequence>MPNALGVLVNLPDTVKRDAVDLPLGIGELKGLWAFGRKAHLFQWDQNDAVFSSIVVSQLKVPFGKLRIPPDPIEQFVNGNHWKFMPTAASETAHLPQVHASEGISVRQRPAG</sequence>
<organism evidence="1 2">
    <name type="scientific">Pedosphaera parvula (strain Ellin514)</name>
    <dbReference type="NCBI Taxonomy" id="320771"/>
    <lineage>
        <taxon>Bacteria</taxon>
        <taxon>Pseudomonadati</taxon>
        <taxon>Verrucomicrobiota</taxon>
        <taxon>Pedosphaerae</taxon>
        <taxon>Pedosphaerales</taxon>
        <taxon>Pedosphaeraceae</taxon>
        <taxon>Pedosphaera</taxon>
    </lineage>
</organism>
<gene>
    <name evidence="1" type="ORF">Cflav_PD1468</name>
</gene>
<comment type="caution">
    <text evidence="1">The sequence shown here is derived from an EMBL/GenBank/DDBJ whole genome shotgun (WGS) entry which is preliminary data.</text>
</comment>
<keyword evidence="2" id="KW-1185">Reference proteome</keyword>
<proteinExistence type="predicted"/>
<reference evidence="1 2" key="1">
    <citation type="journal article" date="2011" name="J. Bacteriol.">
        <title>Genome sequence of 'Pedosphaera parvula' Ellin514, an aerobic Verrucomicrobial isolate from pasture soil.</title>
        <authorList>
            <person name="Kant R."/>
            <person name="van Passel M.W."/>
            <person name="Sangwan P."/>
            <person name="Palva A."/>
            <person name="Lucas S."/>
            <person name="Copeland A."/>
            <person name="Lapidus A."/>
            <person name="Glavina Del Rio T."/>
            <person name="Dalin E."/>
            <person name="Tice H."/>
            <person name="Bruce D."/>
            <person name="Goodwin L."/>
            <person name="Pitluck S."/>
            <person name="Chertkov O."/>
            <person name="Larimer F.W."/>
            <person name="Land M.L."/>
            <person name="Hauser L."/>
            <person name="Brettin T.S."/>
            <person name="Detter J.C."/>
            <person name="Han S."/>
            <person name="de Vos W.M."/>
            <person name="Janssen P.H."/>
            <person name="Smidt H."/>
        </authorList>
    </citation>
    <scope>NUCLEOTIDE SEQUENCE [LARGE SCALE GENOMIC DNA]</scope>
    <source>
        <strain evidence="1 2">Ellin514</strain>
    </source>
</reference>
<dbReference type="AlphaFoldDB" id="B9XPU3"/>
<name>B9XPU3_PEDPL</name>
<dbReference type="Proteomes" id="UP000003688">
    <property type="component" value="Unassembled WGS sequence"/>
</dbReference>
<accession>B9XPU3</accession>
<evidence type="ECO:0000313" key="1">
    <source>
        <dbReference type="EMBL" id="EEF58124.1"/>
    </source>
</evidence>
<evidence type="ECO:0000313" key="2">
    <source>
        <dbReference type="Proteomes" id="UP000003688"/>
    </source>
</evidence>